<protein>
    <submittedName>
        <fullName evidence="2">Uncharacterized protein</fullName>
    </submittedName>
</protein>
<keyword evidence="3" id="KW-1185">Reference proteome</keyword>
<accession>A0ABY2J897</accession>
<comment type="caution">
    <text evidence="2">The sequence shown here is derived from an EMBL/GenBank/DDBJ whole genome shotgun (WGS) entry which is preliminary data.</text>
</comment>
<name>A0ABY2J897_9MICO</name>
<sequence length="150" mass="17292">MPVQVHGWPRRRRRPRPRPAPRPPPPRLHLHWPQRRPTCPPRPRPPRPRPPSLLPPNLHQPGLGPVSTPVRVLLLPQLRGPRRVRPICSVRHPRAPRRVRTPRRAWPLRSQRTAGVPQWTRRRPAPLPMPRGWPRPVARPEAAAPAGPGF</sequence>
<gene>
    <name evidence="2" type="ORF">E3T25_13375</name>
</gene>
<feature type="region of interest" description="Disordered" evidence="1">
    <location>
        <begin position="1"/>
        <end position="67"/>
    </location>
</feature>
<organism evidence="2 3">
    <name type="scientific">Cryobacterium sandaracinum</name>
    <dbReference type="NCBI Taxonomy" id="1259247"/>
    <lineage>
        <taxon>Bacteria</taxon>
        <taxon>Bacillati</taxon>
        <taxon>Actinomycetota</taxon>
        <taxon>Actinomycetes</taxon>
        <taxon>Micrococcales</taxon>
        <taxon>Microbacteriaceae</taxon>
        <taxon>Cryobacterium</taxon>
    </lineage>
</organism>
<proteinExistence type="predicted"/>
<feature type="region of interest" description="Disordered" evidence="1">
    <location>
        <begin position="93"/>
        <end position="150"/>
    </location>
</feature>
<feature type="compositionally biased region" description="Low complexity" evidence="1">
    <location>
        <begin position="134"/>
        <end position="150"/>
    </location>
</feature>
<evidence type="ECO:0000256" key="1">
    <source>
        <dbReference type="SAM" id="MobiDB-lite"/>
    </source>
</evidence>
<feature type="compositionally biased region" description="Pro residues" evidence="1">
    <location>
        <begin position="38"/>
        <end position="54"/>
    </location>
</feature>
<evidence type="ECO:0000313" key="2">
    <source>
        <dbReference type="EMBL" id="TFD00051.1"/>
    </source>
</evidence>
<dbReference type="EMBL" id="SOGO01000037">
    <property type="protein sequence ID" value="TFD00051.1"/>
    <property type="molecule type" value="Genomic_DNA"/>
</dbReference>
<feature type="compositionally biased region" description="Basic residues" evidence="1">
    <location>
        <begin position="93"/>
        <end position="103"/>
    </location>
</feature>
<feature type="compositionally biased region" description="Basic residues" evidence="1">
    <location>
        <begin position="8"/>
        <end position="19"/>
    </location>
</feature>
<dbReference type="Proteomes" id="UP000297851">
    <property type="component" value="Unassembled WGS sequence"/>
</dbReference>
<evidence type="ECO:0000313" key="3">
    <source>
        <dbReference type="Proteomes" id="UP000297851"/>
    </source>
</evidence>
<reference evidence="2 3" key="1">
    <citation type="submission" date="2019-03" db="EMBL/GenBank/DDBJ databases">
        <title>Genomics of glacier-inhabiting Cryobacterium strains.</title>
        <authorList>
            <person name="Liu Q."/>
            <person name="Xin Y.-H."/>
        </authorList>
    </citation>
    <scope>NUCLEOTIDE SEQUENCE [LARGE SCALE GENOMIC DNA]</scope>
    <source>
        <strain evidence="2 3">TMT2-16</strain>
    </source>
</reference>